<organism evidence="1 2">
    <name type="scientific">Colletotrichum orbiculare (strain 104-T / ATCC 96160 / CBS 514.97 / LARS 414 / MAFF 240422)</name>
    <name type="common">Cucumber anthracnose fungus</name>
    <name type="synonym">Colletotrichum lagenarium</name>
    <dbReference type="NCBI Taxonomy" id="1213857"/>
    <lineage>
        <taxon>Eukaryota</taxon>
        <taxon>Fungi</taxon>
        <taxon>Dikarya</taxon>
        <taxon>Ascomycota</taxon>
        <taxon>Pezizomycotina</taxon>
        <taxon>Sordariomycetes</taxon>
        <taxon>Hypocreomycetidae</taxon>
        <taxon>Glomerellales</taxon>
        <taxon>Glomerellaceae</taxon>
        <taxon>Colletotrichum</taxon>
        <taxon>Colletotrichum orbiculare species complex</taxon>
    </lineage>
</organism>
<evidence type="ECO:0000313" key="2">
    <source>
        <dbReference type="Proteomes" id="UP000014480"/>
    </source>
</evidence>
<dbReference type="Proteomes" id="UP000014480">
    <property type="component" value="Unassembled WGS sequence"/>
</dbReference>
<comment type="caution">
    <text evidence="1">The sequence shown here is derived from an EMBL/GenBank/DDBJ whole genome shotgun (WGS) entry which is preliminary data.</text>
</comment>
<evidence type="ECO:0000313" key="1">
    <source>
        <dbReference type="EMBL" id="TDZ21785.1"/>
    </source>
</evidence>
<dbReference type="AlphaFoldDB" id="A0A484FVQ8"/>
<accession>A0A484FVQ8</accession>
<dbReference type="EMBL" id="AMCV02000013">
    <property type="protein sequence ID" value="TDZ21785.1"/>
    <property type="molecule type" value="Genomic_DNA"/>
</dbReference>
<gene>
    <name evidence="1" type="ORF">Cob_v005417</name>
</gene>
<reference evidence="2" key="1">
    <citation type="journal article" date="2013" name="New Phytol.">
        <title>Comparative genomic and transcriptomic analyses reveal the hemibiotrophic stage shift of Colletotrichum fungi.</title>
        <authorList>
            <person name="Gan P."/>
            <person name="Ikeda K."/>
            <person name="Irieda H."/>
            <person name="Narusaka M."/>
            <person name="O'Connell R.J."/>
            <person name="Narusaka Y."/>
            <person name="Takano Y."/>
            <person name="Kubo Y."/>
            <person name="Shirasu K."/>
        </authorList>
    </citation>
    <scope>NUCLEOTIDE SEQUENCE [LARGE SCALE GENOMIC DNA]</scope>
    <source>
        <strain evidence="2">104-T / ATCC 96160 / CBS 514.97 / LARS 414 / MAFF 240422</strain>
    </source>
</reference>
<reference evidence="2" key="2">
    <citation type="journal article" date="2019" name="Mol. Plant Microbe Interact.">
        <title>Genome sequence resources for four phytopathogenic fungi from the Colletotrichum orbiculare species complex.</title>
        <authorList>
            <person name="Gan P."/>
            <person name="Tsushima A."/>
            <person name="Narusaka M."/>
            <person name="Narusaka Y."/>
            <person name="Takano Y."/>
            <person name="Kubo Y."/>
            <person name="Shirasu K."/>
        </authorList>
    </citation>
    <scope>GENOME REANNOTATION</scope>
    <source>
        <strain evidence="2">104-T / ATCC 96160 / CBS 514.97 / LARS 414 / MAFF 240422</strain>
    </source>
</reference>
<name>A0A484FVQ8_COLOR</name>
<keyword evidence="2" id="KW-1185">Reference proteome</keyword>
<sequence>MRTLNYASLSSPWLARFWSSGVHWGFEIPSPLCQATPQTGKWLGCQVISAYVTECLGFSRSLQRHTYPVRCGKGSPLLIGEHLVIP</sequence>
<protein>
    <submittedName>
        <fullName evidence="1">Uncharacterized protein</fullName>
    </submittedName>
</protein>
<proteinExistence type="predicted"/>